<feature type="transmembrane region" description="Helical" evidence="6">
    <location>
        <begin position="12"/>
        <end position="30"/>
    </location>
</feature>
<keyword evidence="7" id="KW-1185">Reference proteome</keyword>
<comment type="subcellular location">
    <subcellularLocation>
        <location evidence="1">Membrane</location>
        <topology evidence="1">Multi-pass membrane protein</topology>
    </subcellularLocation>
</comment>
<dbReference type="GO" id="GO:0016020">
    <property type="term" value="C:membrane"/>
    <property type="evidence" value="ECO:0007669"/>
    <property type="project" value="UniProtKB-SubCell"/>
</dbReference>
<keyword evidence="5 6" id="KW-0472">Membrane</keyword>
<evidence type="ECO:0000313" key="7">
    <source>
        <dbReference type="Proteomes" id="UP000887575"/>
    </source>
</evidence>
<dbReference type="WBParaSite" id="MBELARI_LOCUS3013">
    <property type="protein sequence ID" value="MBELARI_LOCUS3013"/>
    <property type="gene ID" value="MBELARI_LOCUS3013"/>
</dbReference>
<feature type="transmembrane region" description="Helical" evidence="6">
    <location>
        <begin position="96"/>
        <end position="116"/>
    </location>
</feature>
<dbReference type="AlphaFoldDB" id="A0AAF3F7Z5"/>
<feature type="transmembrane region" description="Helical" evidence="6">
    <location>
        <begin position="66"/>
        <end position="90"/>
    </location>
</feature>
<feature type="transmembrane region" description="Helical" evidence="6">
    <location>
        <begin position="137"/>
        <end position="161"/>
    </location>
</feature>
<name>A0AAF3F7Z5_9BILA</name>
<proteinExistence type="inferred from homology"/>
<reference evidence="8" key="1">
    <citation type="submission" date="2024-02" db="UniProtKB">
        <authorList>
            <consortium name="WormBaseParasite"/>
        </authorList>
    </citation>
    <scope>IDENTIFICATION</scope>
</reference>
<sequence length="200" mass="22748">MAFEAEAILDKDLLIITYPLVTLASFLRLMEITIGGLLLPLICLDRIFATYFVADYEKNRKTKTFLAILLFCGIQGAFIVLAGMFLIIIYPTECTIISVTIVSAVEIGTFVLYFKIVSLNRRALDCSDKTTNYFAQLIGISYNLFLTLAANGSSLLVVIIVEEWRDSVFRVWFKIIVIEDTSLKPQLETQAYFNYYANEW</sequence>
<evidence type="ECO:0000313" key="8">
    <source>
        <dbReference type="WBParaSite" id="MBELARI_LOCUS3013"/>
    </source>
</evidence>
<organism evidence="7 8">
    <name type="scientific">Mesorhabditis belari</name>
    <dbReference type="NCBI Taxonomy" id="2138241"/>
    <lineage>
        <taxon>Eukaryota</taxon>
        <taxon>Metazoa</taxon>
        <taxon>Ecdysozoa</taxon>
        <taxon>Nematoda</taxon>
        <taxon>Chromadorea</taxon>
        <taxon>Rhabditida</taxon>
        <taxon>Rhabditina</taxon>
        <taxon>Rhabditomorpha</taxon>
        <taxon>Rhabditoidea</taxon>
        <taxon>Rhabditidae</taxon>
        <taxon>Mesorhabditinae</taxon>
        <taxon>Mesorhabditis</taxon>
    </lineage>
</organism>
<evidence type="ECO:0000256" key="2">
    <source>
        <dbReference type="ARBA" id="ARBA00006803"/>
    </source>
</evidence>
<evidence type="ECO:0000256" key="1">
    <source>
        <dbReference type="ARBA" id="ARBA00004141"/>
    </source>
</evidence>
<comment type="similarity">
    <text evidence="2">Belongs to the nematode receptor-like protein sre family.</text>
</comment>
<accession>A0AAF3F7Z5</accession>
<evidence type="ECO:0000256" key="4">
    <source>
        <dbReference type="ARBA" id="ARBA00022989"/>
    </source>
</evidence>
<keyword evidence="4 6" id="KW-1133">Transmembrane helix</keyword>
<evidence type="ECO:0000256" key="5">
    <source>
        <dbReference type="ARBA" id="ARBA00023136"/>
    </source>
</evidence>
<dbReference type="GO" id="GO:0007606">
    <property type="term" value="P:sensory perception of chemical stimulus"/>
    <property type="evidence" value="ECO:0007669"/>
    <property type="project" value="InterPro"/>
</dbReference>
<dbReference type="InterPro" id="IPR004151">
    <property type="entry name" value="7TM_GPCR_serpentine_rcpt_Sre"/>
</dbReference>
<evidence type="ECO:0000256" key="6">
    <source>
        <dbReference type="SAM" id="Phobius"/>
    </source>
</evidence>
<protein>
    <submittedName>
        <fullName evidence="8">Uncharacterized protein</fullName>
    </submittedName>
</protein>
<evidence type="ECO:0000256" key="3">
    <source>
        <dbReference type="ARBA" id="ARBA00022692"/>
    </source>
</evidence>
<keyword evidence="3 6" id="KW-0812">Transmembrane</keyword>
<dbReference type="Proteomes" id="UP000887575">
    <property type="component" value="Unassembled WGS sequence"/>
</dbReference>
<dbReference type="Pfam" id="PF03125">
    <property type="entry name" value="Sre"/>
    <property type="match status" value="1"/>
</dbReference>